<dbReference type="Gene3D" id="3.90.1140.10">
    <property type="entry name" value="Cyclic phosphodiesterase"/>
    <property type="match status" value="1"/>
</dbReference>
<name>A0A7X0HLB8_9ACTN</name>
<evidence type="ECO:0000313" key="3">
    <source>
        <dbReference type="Proteomes" id="UP000540423"/>
    </source>
</evidence>
<proteinExistence type="predicted"/>
<comment type="caution">
    <text evidence="2">The sequence shown here is derived from an EMBL/GenBank/DDBJ whole genome shotgun (WGS) entry which is preliminary data.</text>
</comment>
<dbReference type="GO" id="GO:0016874">
    <property type="term" value="F:ligase activity"/>
    <property type="evidence" value="ECO:0007669"/>
    <property type="project" value="UniProtKB-KW"/>
</dbReference>
<feature type="compositionally biased region" description="Low complexity" evidence="1">
    <location>
        <begin position="8"/>
        <end position="20"/>
    </location>
</feature>
<keyword evidence="3" id="KW-1185">Reference proteome</keyword>
<dbReference type="Proteomes" id="UP000540423">
    <property type="component" value="Unassembled WGS sequence"/>
</dbReference>
<sequence>MSPELDTDPSAFPSAPPASLDDPEVIIEHDWRAFQSVERTADHWDRPGWSEQQRSYYWMHTFPDPGELLQRTEHCQRALQHLGMDPVPADGLHVTVLRVGAVDQVSTAQVEHLLDLTQQLPVSAFHVLAHPLAGSRGAVRYSLTPWKPLIRLHAALHAAGKQAGVPGGPPTAAFRPHLGIAYSNQERSASAVIDAVAPLRSLPPVPLQFTAVDLVELRRQDRTYRWRTIRSIPLPSAARSRTPFT</sequence>
<reference evidence="2 3" key="1">
    <citation type="submission" date="2020-08" db="EMBL/GenBank/DDBJ databases">
        <title>Genomic Encyclopedia of Type Strains, Phase IV (KMG-IV): sequencing the most valuable type-strain genomes for metagenomic binning, comparative biology and taxonomic classification.</title>
        <authorList>
            <person name="Goeker M."/>
        </authorList>
    </citation>
    <scope>NUCLEOTIDE SEQUENCE [LARGE SCALE GENOMIC DNA]</scope>
    <source>
        <strain evidence="2 3">DSM 40141</strain>
    </source>
</reference>
<dbReference type="AlphaFoldDB" id="A0A7X0HLB8"/>
<dbReference type="Pfam" id="PF13563">
    <property type="entry name" value="2_5_RNA_ligase2"/>
    <property type="match status" value="1"/>
</dbReference>
<evidence type="ECO:0000256" key="1">
    <source>
        <dbReference type="SAM" id="MobiDB-lite"/>
    </source>
</evidence>
<gene>
    <name evidence="2" type="ORF">HNQ79_006173</name>
</gene>
<accession>A0A7X0HLB8</accession>
<organism evidence="2 3">
    <name type="scientific">Streptomyces candidus</name>
    <dbReference type="NCBI Taxonomy" id="67283"/>
    <lineage>
        <taxon>Bacteria</taxon>
        <taxon>Bacillati</taxon>
        <taxon>Actinomycetota</taxon>
        <taxon>Actinomycetes</taxon>
        <taxon>Kitasatosporales</taxon>
        <taxon>Streptomycetaceae</taxon>
        <taxon>Streptomyces</taxon>
    </lineage>
</organism>
<dbReference type="RefSeq" id="WP_185036189.1">
    <property type="nucleotide sequence ID" value="NZ_BNBN01000022.1"/>
</dbReference>
<dbReference type="EMBL" id="JACHEM010000026">
    <property type="protein sequence ID" value="MBB6439661.1"/>
    <property type="molecule type" value="Genomic_DNA"/>
</dbReference>
<protein>
    <submittedName>
        <fullName evidence="2">2'-5' RNA ligase</fullName>
    </submittedName>
</protein>
<dbReference type="SUPFAM" id="SSF55144">
    <property type="entry name" value="LigT-like"/>
    <property type="match status" value="1"/>
</dbReference>
<dbReference type="InterPro" id="IPR009097">
    <property type="entry name" value="Cyclic_Pdiesterase"/>
</dbReference>
<feature type="region of interest" description="Disordered" evidence="1">
    <location>
        <begin position="1"/>
        <end position="21"/>
    </location>
</feature>
<keyword evidence="2" id="KW-0436">Ligase</keyword>
<evidence type="ECO:0000313" key="2">
    <source>
        <dbReference type="EMBL" id="MBB6439661.1"/>
    </source>
</evidence>